<dbReference type="OrthoDB" id="2375545at2759"/>
<gene>
    <name evidence="1" type="ORF">BDK51DRAFT_36957</name>
</gene>
<name>A0A4P9VWQ0_9FUNG</name>
<keyword evidence="2" id="KW-1185">Reference proteome</keyword>
<accession>A0A4P9VWQ0</accession>
<protein>
    <submittedName>
        <fullName evidence="1">Uncharacterized protein</fullName>
    </submittedName>
</protein>
<dbReference type="Proteomes" id="UP000269721">
    <property type="component" value="Unassembled WGS sequence"/>
</dbReference>
<evidence type="ECO:0000313" key="2">
    <source>
        <dbReference type="Proteomes" id="UP000269721"/>
    </source>
</evidence>
<sequence length="71" mass="7702">MPNDEELSNLLKWLASCIDGLKTNEIFTILTGSGRNGKERPSSSSPCPQHSLAIQCNAIPSLDGEDDAIWD</sequence>
<dbReference type="EMBL" id="ML001427">
    <property type="protein sequence ID" value="RKO83285.1"/>
    <property type="molecule type" value="Genomic_DNA"/>
</dbReference>
<organism evidence="1 2">
    <name type="scientific">Blyttiomyces helicus</name>
    <dbReference type="NCBI Taxonomy" id="388810"/>
    <lineage>
        <taxon>Eukaryota</taxon>
        <taxon>Fungi</taxon>
        <taxon>Fungi incertae sedis</taxon>
        <taxon>Chytridiomycota</taxon>
        <taxon>Chytridiomycota incertae sedis</taxon>
        <taxon>Chytridiomycetes</taxon>
        <taxon>Chytridiomycetes incertae sedis</taxon>
        <taxon>Blyttiomyces</taxon>
    </lineage>
</organism>
<reference evidence="2" key="1">
    <citation type="journal article" date="2018" name="Nat. Microbiol.">
        <title>Leveraging single-cell genomics to expand the fungal tree of life.</title>
        <authorList>
            <person name="Ahrendt S.R."/>
            <person name="Quandt C.A."/>
            <person name="Ciobanu D."/>
            <person name="Clum A."/>
            <person name="Salamov A."/>
            <person name="Andreopoulos B."/>
            <person name="Cheng J.F."/>
            <person name="Woyke T."/>
            <person name="Pelin A."/>
            <person name="Henrissat B."/>
            <person name="Reynolds N.K."/>
            <person name="Benny G.L."/>
            <person name="Smith M.E."/>
            <person name="James T.Y."/>
            <person name="Grigoriev I.V."/>
        </authorList>
    </citation>
    <scope>NUCLEOTIDE SEQUENCE [LARGE SCALE GENOMIC DNA]</scope>
</reference>
<dbReference type="AlphaFoldDB" id="A0A4P9VWQ0"/>
<proteinExistence type="predicted"/>
<evidence type="ECO:0000313" key="1">
    <source>
        <dbReference type="EMBL" id="RKO83285.1"/>
    </source>
</evidence>